<name>A0AAD5U3P6_9FUNG</name>
<feature type="domain" description="N-acetyltransferase" evidence="1">
    <location>
        <begin position="143"/>
        <end position="281"/>
    </location>
</feature>
<sequence length="281" mass="32678">MSSSYHPNYFHTIETIDALKASEGTTVETKFAWGSILINEEFDLQWWNVVKVDSDKSNYGRLPTEDEVKDNIAEAETYFNKDKRKTFAMMTISEDFSDELRKIWEKVLLEKGYEKEESFDNELLVLKIKSKFPVKDPKERNGSYSRKLTVDDFDNFLNFYNKKFTVVPWRRKRILMEVRQDNALGGVFASFTEEGKIVCRVRIGYFNEHAKVIYGVDTSSSYMRQGHAIESLKVAINETGAIGDDVYLFVEKGNEGAEKLYEKLGFTYLGCRTQYTYTKLK</sequence>
<dbReference type="InterPro" id="IPR016181">
    <property type="entry name" value="Acyl_CoA_acyltransferase"/>
</dbReference>
<protein>
    <recommendedName>
        <fullName evidence="1">N-acetyltransferase domain-containing protein</fullName>
    </recommendedName>
</protein>
<dbReference type="Proteomes" id="UP001211065">
    <property type="component" value="Unassembled WGS sequence"/>
</dbReference>
<comment type="caution">
    <text evidence="2">The sequence shown here is derived from an EMBL/GenBank/DDBJ whole genome shotgun (WGS) entry which is preliminary data.</text>
</comment>
<reference evidence="2" key="1">
    <citation type="submission" date="2020-05" db="EMBL/GenBank/DDBJ databases">
        <title>Phylogenomic resolution of chytrid fungi.</title>
        <authorList>
            <person name="Stajich J.E."/>
            <person name="Amses K."/>
            <person name="Simmons R."/>
            <person name="Seto K."/>
            <person name="Myers J."/>
            <person name="Bonds A."/>
            <person name="Quandt C.A."/>
            <person name="Barry K."/>
            <person name="Liu P."/>
            <person name="Grigoriev I."/>
            <person name="Longcore J.E."/>
            <person name="James T.Y."/>
        </authorList>
    </citation>
    <scope>NUCLEOTIDE SEQUENCE</scope>
    <source>
        <strain evidence="2">JEL0476</strain>
    </source>
</reference>
<keyword evidence="3" id="KW-1185">Reference proteome</keyword>
<evidence type="ECO:0000313" key="2">
    <source>
        <dbReference type="EMBL" id="KAJ3223110.1"/>
    </source>
</evidence>
<dbReference type="Pfam" id="PF00583">
    <property type="entry name" value="Acetyltransf_1"/>
    <property type="match status" value="1"/>
</dbReference>
<evidence type="ECO:0000313" key="3">
    <source>
        <dbReference type="Proteomes" id="UP001211065"/>
    </source>
</evidence>
<accession>A0AAD5U3P6</accession>
<dbReference type="SUPFAM" id="SSF55729">
    <property type="entry name" value="Acyl-CoA N-acyltransferases (Nat)"/>
    <property type="match status" value="1"/>
</dbReference>
<gene>
    <name evidence="2" type="ORF">HK099_001511</name>
</gene>
<dbReference type="Gene3D" id="3.40.630.30">
    <property type="match status" value="1"/>
</dbReference>
<dbReference type="EMBL" id="JADGJW010000143">
    <property type="protein sequence ID" value="KAJ3223110.1"/>
    <property type="molecule type" value="Genomic_DNA"/>
</dbReference>
<proteinExistence type="predicted"/>
<organism evidence="2 3">
    <name type="scientific">Clydaea vesicula</name>
    <dbReference type="NCBI Taxonomy" id="447962"/>
    <lineage>
        <taxon>Eukaryota</taxon>
        <taxon>Fungi</taxon>
        <taxon>Fungi incertae sedis</taxon>
        <taxon>Chytridiomycota</taxon>
        <taxon>Chytridiomycota incertae sedis</taxon>
        <taxon>Chytridiomycetes</taxon>
        <taxon>Lobulomycetales</taxon>
        <taxon>Lobulomycetaceae</taxon>
        <taxon>Clydaea</taxon>
    </lineage>
</organism>
<dbReference type="GO" id="GO:0016747">
    <property type="term" value="F:acyltransferase activity, transferring groups other than amino-acyl groups"/>
    <property type="evidence" value="ECO:0007669"/>
    <property type="project" value="InterPro"/>
</dbReference>
<dbReference type="AlphaFoldDB" id="A0AAD5U3P6"/>
<dbReference type="PROSITE" id="PS51186">
    <property type="entry name" value="GNAT"/>
    <property type="match status" value="1"/>
</dbReference>
<evidence type="ECO:0000259" key="1">
    <source>
        <dbReference type="PROSITE" id="PS51186"/>
    </source>
</evidence>
<dbReference type="InterPro" id="IPR000182">
    <property type="entry name" value="GNAT_dom"/>
</dbReference>